<organism evidence="3 4">
    <name type="scientific">Litoribrevibacter albus</name>
    <dbReference type="NCBI Taxonomy" id="1473156"/>
    <lineage>
        <taxon>Bacteria</taxon>
        <taxon>Pseudomonadati</taxon>
        <taxon>Pseudomonadota</taxon>
        <taxon>Gammaproteobacteria</taxon>
        <taxon>Oceanospirillales</taxon>
        <taxon>Oceanospirillaceae</taxon>
        <taxon>Litoribrevibacter</taxon>
    </lineage>
</organism>
<keyword evidence="1" id="KW-0597">Phosphoprotein</keyword>
<gene>
    <name evidence="3" type="ORF">GCM10007876_15990</name>
</gene>
<dbReference type="AlphaFoldDB" id="A0AA37W622"/>
<name>A0AA37W622_9GAMM</name>
<comment type="caution">
    <text evidence="3">The sequence shown here is derived from an EMBL/GenBank/DDBJ whole genome shotgun (WGS) entry which is preliminary data.</text>
</comment>
<dbReference type="Pfam" id="PF00072">
    <property type="entry name" value="Response_reg"/>
    <property type="match status" value="1"/>
</dbReference>
<dbReference type="InterPro" id="IPR052048">
    <property type="entry name" value="ST_Response_Regulator"/>
</dbReference>
<accession>A0AA37W622</accession>
<dbReference type="InterPro" id="IPR011006">
    <property type="entry name" value="CheY-like_superfamily"/>
</dbReference>
<evidence type="ECO:0000256" key="1">
    <source>
        <dbReference type="PROSITE-ProRule" id="PRU00169"/>
    </source>
</evidence>
<dbReference type="SUPFAM" id="SSF52172">
    <property type="entry name" value="CheY-like"/>
    <property type="match status" value="1"/>
</dbReference>
<dbReference type="Proteomes" id="UP001161389">
    <property type="component" value="Unassembled WGS sequence"/>
</dbReference>
<evidence type="ECO:0000259" key="2">
    <source>
        <dbReference type="PROSITE" id="PS50110"/>
    </source>
</evidence>
<reference evidence="3" key="1">
    <citation type="journal article" date="2014" name="Int. J. Syst. Evol. Microbiol.">
        <title>Complete genome sequence of Corynebacterium casei LMG S-19264T (=DSM 44701T), isolated from a smear-ripened cheese.</title>
        <authorList>
            <consortium name="US DOE Joint Genome Institute (JGI-PGF)"/>
            <person name="Walter F."/>
            <person name="Albersmeier A."/>
            <person name="Kalinowski J."/>
            <person name="Ruckert C."/>
        </authorList>
    </citation>
    <scope>NUCLEOTIDE SEQUENCE</scope>
    <source>
        <strain evidence="3">NBRC 110071</strain>
    </source>
</reference>
<dbReference type="RefSeq" id="WP_284380614.1">
    <property type="nucleotide sequence ID" value="NZ_BSNM01000011.1"/>
</dbReference>
<evidence type="ECO:0000313" key="4">
    <source>
        <dbReference type="Proteomes" id="UP001161389"/>
    </source>
</evidence>
<proteinExistence type="predicted"/>
<sequence length="142" mass="15730">MKRVLIVDDQASIKLFIKSILDSIGVPMIVEFASDGREAIKAISTELPDLVITDIFMPRMDGIELIEHILPLENRPTIIAITDSDIHHDGTSLYLECAKLVGSDYCLRKCDLVSELAKLAKGCLNGEMDVAVTQHYKSWSKG</sequence>
<dbReference type="PROSITE" id="PS50110">
    <property type="entry name" value="RESPONSE_REGULATORY"/>
    <property type="match status" value="1"/>
</dbReference>
<keyword evidence="4" id="KW-1185">Reference proteome</keyword>
<dbReference type="EMBL" id="BSNM01000011">
    <property type="protein sequence ID" value="GLQ31120.1"/>
    <property type="molecule type" value="Genomic_DNA"/>
</dbReference>
<feature type="domain" description="Response regulatory" evidence="2">
    <location>
        <begin position="3"/>
        <end position="124"/>
    </location>
</feature>
<protein>
    <recommendedName>
        <fullName evidence="2">Response regulatory domain-containing protein</fullName>
    </recommendedName>
</protein>
<evidence type="ECO:0000313" key="3">
    <source>
        <dbReference type="EMBL" id="GLQ31120.1"/>
    </source>
</evidence>
<dbReference type="PANTHER" id="PTHR43228">
    <property type="entry name" value="TWO-COMPONENT RESPONSE REGULATOR"/>
    <property type="match status" value="1"/>
</dbReference>
<dbReference type="SMART" id="SM00448">
    <property type="entry name" value="REC"/>
    <property type="match status" value="1"/>
</dbReference>
<reference evidence="3" key="2">
    <citation type="submission" date="2023-01" db="EMBL/GenBank/DDBJ databases">
        <title>Draft genome sequence of Litoribrevibacter albus strain NBRC 110071.</title>
        <authorList>
            <person name="Sun Q."/>
            <person name="Mori K."/>
        </authorList>
    </citation>
    <scope>NUCLEOTIDE SEQUENCE</scope>
    <source>
        <strain evidence="3">NBRC 110071</strain>
    </source>
</reference>
<dbReference type="PANTHER" id="PTHR43228:SF1">
    <property type="entry name" value="TWO-COMPONENT RESPONSE REGULATOR ARR22"/>
    <property type="match status" value="1"/>
</dbReference>
<dbReference type="Gene3D" id="3.40.50.2300">
    <property type="match status" value="1"/>
</dbReference>
<dbReference type="InterPro" id="IPR001789">
    <property type="entry name" value="Sig_transdc_resp-reg_receiver"/>
</dbReference>
<dbReference type="GO" id="GO:0000160">
    <property type="term" value="P:phosphorelay signal transduction system"/>
    <property type="evidence" value="ECO:0007669"/>
    <property type="project" value="InterPro"/>
</dbReference>
<feature type="modified residue" description="4-aspartylphosphate" evidence="1">
    <location>
        <position position="54"/>
    </location>
</feature>